<evidence type="ECO:0000259" key="8">
    <source>
        <dbReference type="PROSITE" id="PS50893"/>
    </source>
</evidence>
<dbReference type="PANTHER" id="PTHR48041">
    <property type="entry name" value="ABC TRANSPORTER G FAMILY MEMBER 28"/>
    <property type="match status" value="1"/>
</dbReference>
<protein>
    <recommendedName>
        <fullName evidence="8">ABC transporter domain-containing protein</fullName>
    </recommendedName>
</protein>
<dbReference type="Gene3D" id="3.40.50.300">
    <property type="entry name" value="P-loop containing nucleotide triphosphate hydrolases"/>
    <property type="match status" value="2"/>
</dbReference>
<dbReference type="SUPFAM" id="SSF52540">
    <property type="entry name" value="P-loop containing nucleoside triphosphate hydrolases"/>
    <property type="match status" value="1"/>
</dbReference>
<dbReference type="PROSITE" id="PS50893">
    <property type="entry name" value="ABC_TRANSPORTER_2"/>
    <property type="match status" value="1"/>
</dbReference>
<dbReference type="InterPro" id="IPR027417">
    <property type="entry name" value="P-loop_NTPase"/>
</dbReference>
<evidence type="ECO:0000256" key="5">
    <source>
        <dbReference type="ARBA" id="ARBA00022840"/>
    </source>
</evidence>
<dbReference type="SMART" id="SM00382">
    <property type="entry name" value="AAA"/>
    <property type="match status" value="1"/>
</dbReference>
<dbReference type="Pfam" id="PF00005">
    <property type="entry name" value="ABC_tran"/>
    <property type="match status" value="2"/>
</dbReference>
<proteinExistence type="predicted"/>
<keyword evidence="7" id="KW-0472">Membrane</keyword>
<organism evidence="9 10">
    <name type="scientific">Hevea brasiliensis</name>
    <name type="common">Para rubber tree</name>
    <name type="synonym">Siphonia brasiliensis</name>
    <dbReference type="NCBI Taxonomy" id="3981"/>
    <lineage>
        <taxon>Eukaryota</taxon>
        <taxon>Viridiplantae</taxon>
        <taxon>Streptophyta</taxon>
        <taxon>Embryophyta</taxon>
        <taxon>Tracheophyta</taxon>
        <taxon>Spermatophyta</taxon>
        <taxon>Magnoliopsida</taxon>
        <taxon>eudicotyledons</taxon>
        <taxon>Gunneridae</taxon>
        <taxon>Pentapetalae</taxon>
        <taxon>rosids</taxon>
        <taxon>fabids</taxon>
        <taxon>Malpighiales</taxon>
        <taxon>Euphorbiaceae</taxon>
        <taxon>Crotonoideae</taxon>
        <taxon>Micrandreae</taxon>
        <taxon>Hevea</taxon>
    </lineage>
</organism>
<keyword evidence="4" id="KW-0547">Nucleotide-binding</keyword>
<evidence type="ECO:0000256" key="7">
    <source>
        <dbReference type="ARBA" id="ARBA00023136"/>
    </source>
</evidence>
<keyword evidence="2" id="KW-0813">Transport</keyword>
<evidence type="ECO:0000256" key="1">
    <source>
        <dbReference type="ARBA" id="ARBA00004141"/>
    </source>
</evidence>
<evidence type="ECO:0000256" key="4">
    <source>
        <dbReference type="ARBA" id="ARBA00022741"/>
    </source>
</evidence>
<dbReference type="InterPro" id="IPR050352">
    <property type="entry name" value="ABCG_transporters"/>
</dbReference>
<comment type="subcellular location">
    <subcellularLocation>
        <location evidence="1">Membrane</location>
        <topology evidence="1">Multi-pass membrane protein</topology>
    </subcellularLocation>
</comment>
<dbReference type="AlphaFoldDB" id="A0A6A6KRK8"/>
<gene>
    <name evidence="9" type="ORF">GH714_021050</name>
</gene>
<keyword evidence="5" id="KW-0067">ATP-binding</keyword>
<dbReference type="GO" id="GO:0016020">
    <property type="term" value="C:membrane"/>
    <property type="evidence" value="ECO:0007669"/>
    <property type="project" value="UniProtKB-SubCell"/>
</dbReference>
<comment type="caution">
    <text evidence="9">The sequence shown here is derived from an EMBL/GenBank/DDBJ whole genome shotgun (WGS) entry which is preliminary data.</text>
</comment>
<keyword evidence="3" id="KW-0812">Transmembrane</keyword>
<dbReference type="InterPro" id="IPR003593">
    <property type="entry name" value="AAA+_ATPase"/>
</dbReference>
<dbReference type="GO" id="GO:0016887">
    <property type="term" value="F:ATP hydrolysis activity"/>
    <property type="evidence" value="ECO:0007669"/>
    <property type="project" value="InterPro"/>
</dbReference>
<dbReference type="InterPro" id="IPR003439">
    <property type="entry name" value="ABC_transporter-like_ATP-bd"/>
</dbReference>
<evidence type="ECO:0000313" key="9">
    <source>
        <dbReference type="EMBL" id="KAF2291257.1"/>
    </source>
</evidence>
<dbReference type="GO" id="GO:0042626">
    <property type="term" value="F:ATPase-coupled transmembrane transporter activity"/>
    <property type="evidence" value="ECO:0007669"/>
    <property type="project" value="TreeGrafter"/>
</dbReference>
<keyword evidence="6" id="KW-1133">Transmembrane helix</keyword>
<accession>A0A6A6KRK8</accession>
<name>A0A6A6KRK8_HEVBR</name>
<keyword evidence="10" id="KW-1185">Reference proteome</keyword>
<dbReference type="PANTHER" id="PTHR48041:SF66">
    <property type="entry name" value="ABC TRANSPORTER G FAMILY MEMBER 22-LIKE ISOFORM X1"/>
    <property type="match status" value="1"/>
</dbReference>
<evidence type="ECO:0000313" key="10">
    <source>
        <dbReference type="Proteomes" id="UP000467840"/>
    </source>
</evidence>
<reference evidence="9 10" key="1">
    <citation type="journal article" date="2020" name="Mol. Plant">
        <title>The Chromosome-Based Rubber Tree Genome Provides New Insights into Spurge Genome Evolution and Rubber Biosynthesis.</title>
        <authorList>
            <person name="Liu J."/>
            <person name="Shi C."/>
            <person name="Shi C.C."/>
            <person name="Li W."/>
            <person name="Zhang Q.J."/>
            <person name="Zhang Y."/>
            <person name="Li K."/>
            <person name="Lu H.F."/>
            <person name="Shi C."/>
            <person name="Zhu S.T."/>
            <person name="Xiao Z.Y."/>
            <person name="Nan H."/>
            <person name="Yue Y."/>
            <person name="Zhu X.G."/>
            <person name="Wu Y."/>
            <person name="Hong X.N."/>
            <person name="Fan G.Y."/>
            <person name="Tong Y."/>
            <person name="Zhang D."/>
            <person name="Mao C.L."/>
            <person name="Liu Y.L."/>
            <person name="Hao S.J."/>
            <person name="Liu W.Q."/>
            <person name="Lv M.Q."/>
            <person name="Zhang H.B."/>
            <person name="Liu Y."/>
            <person name="Hu-Tang G.R."/>
            <person name="Wang J.P."/>
            <person name="Wang J.H."/>
            <person name="Sun Y.H."/>
            <person name="Ni S.B."/>
            <person name="Chen W.B."/>
            <person name="Zhang X.C."/>
            <person name="Jiao Y.N."/>
            <person name="Eichler E.E."/>
            <person name="Li G.H."/>
            <person name="Liu X."/>
            <person name="Gao L.Z."/>
        </authorList>
    </citation>
    <scope>NUCLEOTIDE SEQUENCE [LARGE SCALE GENOMIC DNA]</scope>
    <source>
        <strain evidence="10">cv. GT1</strain>
        <tissue evidence="9">Leaf</tissue>
    </source>
</reference>
<evidence type="ECO:0000256" key="6">
    <source>
        <dbReference type="ARBA" id="ARBA00022989"/>
    </source>
</evidence>
<dbReference type="GO" id="GO:0005524">
    <property type="term" value="F:ATP binding"/>
    <property type="evidence" value="ECO:0007669"/>
    <property type="project" value="UniProtKB-KW"/>
</dbReference>
<dbReference type="Proteomes" id="UP000467840">
    <property type="component" value="Chromosome 2"/>
</dbReference>
<evidence type="ECO:0000256" key="3">
    <source>
        <dbReference type="ARBA" id="ARBA00022692"/>
    </source>
</evidence>
<dbReference type="EMBL" id="JAAGAX010000015">
    <property type="protein sequence ID" value="KAF2291257.1"/>
    <property type="molecule type" value="Genomic_DNA"/>
</dbReference>
<sequence>MEVNKELGRELSDRFVGLSSGSGKDTMSVPAWKFGFKSSSPVQPEDNNNEAGITELRMQSLDNKAASPNDNLVRKTKSFNDSFLVNIDDLFDNVSAGSFDKTGNTAMCQSSSTPKEDSDFRKLSKLQIEPTLPIALRFQDVKYKVYAEKYILHGITGSAHPGEVLALMGPSGCGKTTLLNLLSGRVKFNSGAITYNDQPYNKSLNRRSQNTVIGGKFVRGISGGERKRVCIGHEILLNPSLLLLDEPTSGLDSTTALRIVQILQDMAKAGKTVVTTIHQPSSRLFTMNPAEFLIDLANGNINDKSVPSELEDKFVPGNRKLETIKEGLSPTDVHEYLLEAYEAKVGTMEKEKSRQPVVIEGEIEIHGKLSPREWGATWWDQLILVRRSFKERRHDT</sequence>
<evidence type="ECO:0000256" key="2">
    <source>
        <dbReference type="ARBA" id="ARBA00022448"/>
    </source>
</evidence>
<feature type="domain" description="ABC transporter" evidence="8">
    <location>
        <begin position="136"/>
        <end position="323"/>
    </location>
</feature>